<dbReference type="FunFam" id="3.40.50.720:FF:000208">
    <property type="entry name" value="Prephenate dehydrogenase"/>
    <property type="match status" value="1"/>
</dbReference>
<evidence type="ECO:0000256" key="5">
    <source>
        <dbReference type="ARBA" id="ARBA00029440"/>
    </source>
</evidence>
<dbReference type="InterPro" id="IPR008927">
    <property type="entry name" value="6-PGluconate_DH-like_C_sf"/>
</dbReference>
<protein>
    <recommendedName>
        <fullName evidence="6">Prephenate/arogenate dehydrogenase domain-containing protein</fullName>
    </recommendedName>
</protein>
<dbReference type="SUPFAM" id="SSF48179">
    <property type="entry name" value="6-phosphogluconate dehydrogenase C-terminal domain-like"/>
    <property type="match status" value="1"/>
</dbReference>
<organism evidence="7">
    <name type="scientific">hydrothermal vent metagenome</name>
    <dbReference type="NCBI Taxonomy" id="652676"/>
    <lineage>
        <taxon>unclassified sequences</taxon>
        <taxon>metagenomes</taxon>
        <taxon>ecological metagenomes</taxon>
    </lineage>
</organism>
<keyword evidence="3" id="KW-0520">NAD</keyword>
<dbReference type="GO" id="GO:0070403">
    <property type="term" value="F:NAD+ binding"/>
    <property type="evidence" value="ECO:0007669"/>
    <property type="project" value="InterPro"/>
</dbReference>
<dbReference type="FunFam" id="1.10.3660.10:FF:000003">
    <property type="entry name" value="Prephenate dehydrogenase"/>
    <property type="match status" value="1"/>
</dbReference>
<dbReference type="Pfam" id="PF20463">
    <property type="entry name" value="PDH_C"/>
    <property type="match status" value="1"/>
</dbReference>
<dbReference type="AlphaFoldDB" id="A0A3B0WJS0"/>
<evidence type="ECO:0000256" key="2">
    <source>
        <dbReference type="ARBA" id="ARBA00023002"/>
    </source>
</evidence>
<dbReference type="Gene3D" id="1.10.3660.10">
    <property type="entry name" value="6-phosphogluconate dehydrogenase C-terminal like domain"/>
    <property type="match status" value="1"/>
</dbReference>
<dbReference type="GO" id="GO:0006571">
    <property type="term" value="P:tyrosine biosynthetic process"/>
    <property type="evidence" value="ECO:0007669"/>
    <property type="project" value="InterPro"/>
</dbReference>
<evidence type="ECO:0000256" key="4">
    <source>
        <dbReference type="ARBA" id="ARBA00023141"/>
    </source>
</evidence>
<dbReference type="Pfam" id="PF02153">
    <property type="entry name" value="PDH_N"/>
    <property type="match status" value="1"/>
</dbReference>
<dbReference type="InterPro" id="IPR036291">
    <property type="entry name" value="NAD(P)-bd_dom_sf"/>
</dbReference>
<dbReference type="InterPro" id="IPR050812">
    <property type="entry name" value="Preph/Arog_dehydrog"/>
</dbReference>
<evidence type="ECO:0000313" key="7">
    <source>
        <dbReference type="EMBL" id="VAW49669.1"/>
    </source>
</evidence>
<dbReference type="GO" id="GO:0004665">
    <property type="term" value="F:prephenate dehydrogenase (NADP+) activity"/>
    <property type="evidence" value="ECO:0007669"/>
    <property type="project" value="InterPro"/>
</dbReference>
<reference evidence="7" key="1">
    <citation type="submission" date="2018-06" db="EMBL/GenBank/DDBJ databases">
        <authorList>
            <person name="Zhirakovskaya E."/>
        </authorList>
    </citation>
    <scope>NUCLEOTIDE SEQUENCE</scope>
</reference>
<keyword evidence="2" id="KW-0560">Oxidoreductase</keyword>
<sequence>MDESQVKNTPLLSKVTIIGVGLIGGSFAKGLKEAGLADTVFGFGHNESTLKKAVELGVVDAYSTNMEEAVKDSDLIMLSVPLSVMKSVLQQMKPYLKKSAIITDAGSAKCSVIDAVQSVFGCVPTHFVPGHPIAGKEKSGVEAADASLFVAHRVILTPSDDTDVNAISQVTHLWQALGANVESMSAEHHDDIFAATSHLPHLLAFSLVDMLNEHEELGNVFPYTAGGFRDFTRIASSDATMWRDISIENSTAIVKWLKAYQTAITELTTLVEKQDAEALKALFLGAKQARDKHIK</sequence>
<accession>A0A3B0WJS0</accession>
<name>A0A3B0WJS0_9ZZZZ</name>
<dbReference type="SUPFAM" id="SSF51735">
    <property type="entry name" value="NAD(P)-binding Rossmann-fold domains"/>
    <property type="match status" value="1"/>
</dbReference>
<dbReference type="InterPro" id="IPR046825">
    <property type="entry name" value="PDH_C"/>
</dbReference>
<dbReference type="GO" id="GO:0008977">
    <property type="term" value="F:prephenate dehydrogenase (NAD+) activity"/>
    <property type="evidence" value="ECO:0007669"/>
    <property type="project" value="InterPro"/>
</dbReference>
<dbReference type="EMBL" id="UOFB01000369">
    <property type="protein sequence ID" value="VAW49669.1"/>
    <property type="molecule type" value="Genomic_DNA"/>
</dbReference>
<keyword evidence="1" id="KW-0028">Amino-acid biosynthesis</keyword>
<dbReference type="PANTHER" id="PTHR21363:SF0">
    <property type="entry name" value="PREPHENATE DEHYDROGENASE [NADP(+)]"/>
    <property type="match status" value="1"/>
</dbReference>
<proteinExistence type="predicted"/>
<gene>
    <name evidence="7" type="ORF">MNBD_GAMMA04-2321</name>
</gene>
<dbReference type="Gene3D" id="3.40.50.720">
    <property type="entry name" value="NAD(P)-binding Rossmann-like Domain"/>
    <property type="match status" value="1"/>
</dbReference>
<dbReference type="PROSITE" id="PS51176">
    <property type="entry name" value="PDH_ADH"/>
    <property type="match status" value="1"/>
</dbReference>
<evidence type="ECO:0000256" key="3">
    <source>
        <dbReference type="ARBA" id="ARBA00023027"/>
    </source>
</evidence>
<evidence type="ECO:0000256" key="1">
    <source>
        <dbReference type="ARBA" id="ARBA00022605"/>
    </source>
</evidence>
<dbReference type="InterPro" id="IPR003099">
    <property type="entry name" value="Prephen_DH"/>
</dbReference>
<comment type="pathway">
    <text evidence="5">Amino-acid biosynthesis.</text>
</comment>
<feature type="domain" description="Prephenate/arogenate dehydrogenase" evidence="6">
    <location>
        <begin position="13"/>
        <end position="295"/>
    </location>
</feature>
<dbReference type="PANTHER" id="PTHR21363">
    <property type="entry name" value="PREPHENATE DEHYDROGENASE"/>
    <property type="match status" value="1"/>
</dbReference>
<evidence type="ECO:0000259" key="6">
    <source>
        <dbReference type="PROSITE" id="PS51176"/>
    </source>
</evidence>
<keyword evidence="4" id="KW-0057">Aromatic amino acid biosynthesis</keyword>
<dbReference type="InterPro" id="IPR046826">
    <property type="entry name" value="PDH_N"/>
</dbReference>